<dbReference type="Proteomes" id="UP000521943">
    <property type="component" value="Unassembled WGS sequence"/>
</dbReference>
<keyword evidence="3" id="KW-1185">Reference proteome</keyword>
<gene>
    <name evidence="2" type="ORF">DFP72DRAFT_851150</name>
</gene>
<dbReference type="AlphaFoldDB" id="A0A8H6M1R5"/>
<protein>
    <submittedName>
        <fullName evidence="2">Uncharacterized protein</fullName>
    </submittedName>
</protein>
<dbReference type="EMBL" id="JACGCI010000052">
    <property type="protein sequence ID" value="KAF6751220.1"/>
    <property type="molecule type" value="Genomic_DNA"/>
</dbReference>
<evidence type="ECO:0000256" key="1">
    <source>
        <dbReference type="SAM" id="MobiDB-lite"/>
    </source>
</evidence>
<accession>A0A8H6M1R5</accession>
<feature type="compositionally biased region" description="Polar residues" evidence="1">
    <location>
        <begin position="291"/>
        <end position="311"/>
    </location>
</feature>
<organism evidence="2 3">
    <name type="scientific">Ephemerocybe angulata</name>
    <dbReference type="NCBI Taxonomy" id="980116"/>
    <lineage>
        <taxon>Eukaryota</taxon>
        <taxon>Fungi</taxon>
        <taxon>Dikarya</taxon>
        <taxon>Basidiomycota</taxon>
        <taxon>Agaricomycotina</taxon>
        <taxon>Agaricomycetes</taxon>
        <taxon>Agaricomycetidae</taxon>
        <taxon>Agaricales</taxon>
        <taxon>Agaricineae</taxon>
        <taxon>Psathyrellaceae</taxon>
        <taxon>Ephemerocybe</taxon>
    </lineage>
</organism>
<name>A0A8H6M1R5_9AGAR</name>
<proteinExistence type="predicted"/>
<feature type="region of interest" description="Disordered" evidence="1">
    <location>
        <begin position="150"/>
        <end position="177"/>
    </location>
</feature>
<comment type="caution">
    <text evidence="2">The sequence shown here is derived from an EMBL/GenBank/DDBJ whole genome shotgun (WGS) entry which is preliminary data.</text>
</comment>
<sequence length="340" mass="37434">MSVSLRRNGVLTRLALPAIRGEAQRRNCALAFTRITKSCSGPTLPVWASNVYGCGTGGHVGGRRESRFGKADMPYSYTSNCSLNNTIFGSGHKSPRLDWRCLRGRRFRSLLTPRTSFRGSFAVEHDDLHVFRHRVVVDLEALKGREVKYSRNRLPTTSEHPRGVGRPSSSKSGALTIRPVKKDESDNLLLRLLHLRRRRRSCPVEVSMVEGRQRCRKTSSYMISSGLGVMGGIDSLSGGCVRTAGYNLRSEGLTFNSDGEKAVTCLVERSHSRTGATTNIDEHARAPSARSPHTPNSTTPFATLQQPQSTAHGVWLSENKANADDETNHSATPAVTEKEF</sequence>
<feature type="region of interest" description="Disordered" evidence="1">
    <location>
        <begin position="269"/>
        <end position="340"/>
    </location>
</feature>
<reference evidence="2 3" key="1">
    <citation type="submission" date="2020-07" db="EMBL/GenBank/DDBJ databases">
        <title>Comparative genomics of pyrophilous fungi reveals a link between fire events and developmental genes.</title>
        <authorList>
            <consortium name="DOE Joint Genome Institute"/>
            <person name="Steindorff A.S."/>
            <person name="Carver A."/>
            <person name="Calhoun S."/>
            <person name="Stillman K."/>
            <person name="Liu H."/>
            <person name="Lipzen A."/>
            <person name="Pangilinan J."/>
            <person name="Labutti K."/>
            <person name="Bruns T.D."/>
            <person name="Grigoriev I.V."/>
        </authorList>
    </citation>
    <scope>NUCLEOTIDE SEQUENCE [LARGE SCALE GENOMIC DNA]</scope>
    <source>
        <strain evidence="2 3">CBS 144469</strain>
    </source>
</reference>
<evidence type="ECO:0000313" key="3">
    <source>
        <dbReference type="Proteomes" id="UP000521943"/>
    </source>
</evidence>
<evidence type="ECO:0000313" key="2">
    <source>
        <dbReference type="EMBL" id="KAF6751220.1"/>
    </source>
</evidence>